<dbReference type="Proteomes" id="UP000467387">
    <property type="component" value="Unassembled WGS sequence"/>
</dbReference>
<evidence type="ECO:0000313" key="6">
    <source>
        <dbReference type="Proteomes" id="UP000467387"/>
    </source>
</evidence>
<evidence type="ECO:0000313" key="2">
    <source>
        <dbReference type="EMBL" id="KAB7075153.1"/>
    </source>
</evidence>
<reference evidence="5 6" key="2">
    <citation type="journal article" date="2019" name="Nat. Med.">
        <title>A library of human gut bacterial isolates paired with longitudinal multiomics data enables mechanistic microbiome research.</title>
        <authorList>
            <person name="Poyet M."/>
            <person name="Groussin M."/>
            <person name="Gibbons S.M."/>
            <person name="Avila-Pacheco J."/>
            <person name="Jiang X."/>
            <person name="Kearney S.M."/>
            <person name="Perrotta A.R."/>
            <person name="Berdy B."/>
            <person name="Zhao S."/>
            <person name="Lieberman T.D."/>
            <person name="Swanson P.K."/>
            <person name="Smith M."/>
            <person name="Roesemann S."/>
            <person name="Alexander J.E."/>
            <person name="Rich S.A."/>
            <person name="Livny J."/>
            <person name="Vlamakis H."/>
            <person name="Clish C."/>
            <person name="Bullock K."/>
            <person name="Deik A."/>
            <person name="Scott J."/>
            <person name="Pierce K.A."/>
            <person name="Xavier R.J."/>
            <person name="Alm E.J."/>
        </authorList>
    </citation>
    <scope>NUCLEOTIDE SEQUENCE [LARGE SCALE GENOMIC DNA]</scope>
    <source>
        <strain evidence="2 5">BIOML-A201</strain>
        <strain evidence="1 6">BIOML-A210</strain>
    </source>
</reference>
<evidence type="ECO:0000313" key="3">
    <source>
        <dbReference type="EMBL" id="RGL49947.1"/>
    </source>
</evidence>
<proteinExistence type="predicted"/>
<evidence type="ECO:0000313" key="5">
    <source>
        <dbReference type="Proteomes" id="UP000432196"/>
    </source>
</evidence>
<dbReference type="EMBL" id="QSRZ01000004">
    <property type="protein sequence ID" value="RGL49947.1"/>
    <property type="molecule type" value="Genomic_DNA"/>
</dbReference>
<protein>
    <submittedName>
        <fullName evidence="2">Uncharacterized protein</fullName>
    </submittedName>
</protein>
<reference evidence="3 4" key="1">
    <citation type="submission" date="2018-08" db="EMBL/GenBank/DDBJ databases">
        <title>A genome reference for cultivated species of the human gut microbiota.</title>
        <authorList>
            <person name="Zou Y."/>
            <person name="Xue W."/>
            <person name="Luo G."/>
        </authorList>
    </citation>
    <scope>NUCLEOTIDE SEQUENCE [LARGE SCALE GENOMIC DNA]</scope>
    <source>
        <strain evidence="3 4">TF06-45A</strain>
    </source>
</reference>
<evidence type="ECO:0000313" key="4">
    <source>
        <dbReference type="Proteomes" id="UP000261288"/>
    </source>
</evidence>
<dbReference type="AlphaFoldDB" id="A0A2I1IYT6"/>
<evidence type="ECO:0000313" key="1">
    <source>
        <dbReference type="EMBL" id="KAB7057279.1"/>
    </source>
</evidence>
<dbReference type="EMBL" id="WDWL01000001">
    <property type="protein sequence ID" value="KAB7075153.1"/>
    <property type="molecule type" value="Genomic_DNA"/>
</dbReference>
<accession>A0A2I1IYT6</accession>
<organism evidence="2 5">
    <name type="scientific">Bifidobacterium longum</name>
    <dbReference type="NCBI Taxonomy" id="216816"/>
    <lineage>
        <taxon>Bacteria</taxon>
        <taxon>Bacillati</taxon>
        <taxon>Actinomycetota</taxon>
        <taxon>Actinomycetes</taxon>
        <taxon>Bifidobacteriales</taxon>
        <taxon>Bifidobacteriaceae</taxon>
        <taxon>Bifidobacterium</taxon>
    </lineage>
</organism>
<name>A0A2I1IYT6_BIFLN</name>
<comment type="caution">
    <text evidence="2">The sequence shown here is derived from an EMBL/GenBank/DDBJ whole genome shotgun (WGS) entry which is preliminary data.</text>
</comment>
<dbReference type="EMBL" id="WDWU01000005">
    <property type="protein sequence ID" value="KAB7057279.1"/>
    <property type="molecule type" value="Genomic_DNA"/>
</dbReference>
<dbReference type="Proteomes" id="UP000261288">
    <property type="component" value="Unassembled WGS sequence"/>
</dbReference>
<dbReference type="Proteomes" id="UP000432196">
    <property type="component" value="Unassembled WGS sequence"/>
</dbReference>
<sequence>MSALGTYRPGLWRRIAVAGCRRGGSKPVRFDYVQSGHRIIERQYQSGSGRVHGYHHAQGATAADRRAIRRGRANAHASVAASQGRHRHQCFDFFRADKDHPETGRGAEQRFRFRASPVGTAIREFFIQCQKGRRVDRRTEEAGRGADEGQSAIHRYPVEHHPIRAESDAEQGYRGYQAVVSSRSQLFFFLTPSRVMALSRLFPGFGCRLWHLSNFR</sequence>
<gene>
    <name evidence="3" type="ORF">DXC63_04235</name>
    <name evidence="2" type="ORF">GBI83_00365</name>
    <name evidence="1" type="ORF">GBI87_03815</name>
</gene>